<reference evidence="2 3" key="1">
    <citation type="journal article" date="2021" name="Hortic Res">
        <title>The domestication of Cucurbita argyrosperma as revealed by the genome of its wild relative.</title>
        <authorList>
            <person name="Barrera-Redondo J."/>
            <person name="Sanchez-de la Vega G."/>
            <person name="Aguirre-Liguori J.A."/>
            <person name="Castellanos-Morales G."/>
            <person name="Gutierrez-Guerrero Y.T."/>
            <person name="Aguirre-Dugua X."/>
            <person name="Aguirre-Planter E."/>
            <person name="Tenaillon M.I."/>
            <person name="Lira-Saade R."/>
            <person name="Eguiarte L.E."/>
        </authorList>
    </citation>
    <scope>NUCLEOTIDE SEQUENCE [LARGE SCALE GENOMIC DNA]</scope>
    <source>
        <strain evidence="2">JBR-2021</strain>
    </source>
</reference>
<keyword evidence="3" id="KW-1185">Reference proteome</keyword>
<organism evidence="2 3">
    <name type="scientific">Cucurbita argyrosperma subsp. sororia</name>
    <dbReference type="NCBI Taxonomy" id="37648"/>
    <lineage>
        <taxon>Eukaryota</taxon>
        <taxon>Viridiplantae</taxon>
        <taxon>Streptophyta</taxon>
        <taxon>Embryophyta</taxon>
        <taxon>Tracheophyta</taxon>
        <taxon>Spermatophyta</taxon>
        <taxon>Magnoliopsida</taxon>
        <taxon>eudicotyledons</taxon>
        <taxon>Gunneridae</taxon>
        <taxon>Pentapetalae</taxon>
        <taxon>rosids</taxon>
        <taxon>fabids</taxon>
        <taxon>Cucurbitales</taxon>
        <taxon>Cucurbitaceae</taxon>
        <taxon>Cucurbiteae</taxon>
        <taxon>Cucurbita</taxon>
    </lineage>
</organism>
<dbReference type="Proteomes" id="UP000685013">
    <property type="component" value="Chromosome 13"/>
</dbReference>
<feature type="compositionally biased region" description="Polar residues" evidence="1">
    <location>
        <begin position="87"/>
        <end position="110"/>
    </location>
</feature>
<dbReference type="AlphaFoldDB" id="A0AAV6MLL5"/>
<feature type="non-terminal residue" evidence="2">
    <location>
        <position position="1"/>
    </location>
</feature>
<feature type="region of interest" description="Disordered" evidence="1">
    <location>
        <begin position="85"/>
        <end position="136"/>
    </location>
</feature>
<name>A0AAV6MLL5_9ROSI</name>
<accession>A0AAV6MLL5</accession>
<gene>
    <name evidence="2" type="ORF">SDJN03_19552</name>
</gene>
<protein>
    <submittedName>
        <fullName evidence="2">Uncharacterized protein</fullName>
    </submittedName>
</protein>
<feature type="compositionally biased region" description="Basic and acidic residues" evidence="1">
    <location>
        <begin position="112"/>
        <end position="128"/>
    </location>
</feature>
<evidence type="ECO:0000313" key="2">
    <source>
        <dbReference type="EMBL" id="KAG6583620.1"/>
    </source>
</evidence>
<evidence type="ECO:0000256" key="1">
    <source>
        <dbReference type="SAM" id="MobiDB-lite"/>
    </source>
</evidence>
<evidence type="ECO:0000313" key="3">
    <source>
        <dbReference type="Proteomes" id="UP000685013"/>
    </source>
</evidence>
<comment type="caution">
    <text evidence="2">The sequence shown here is derived from an EMBL/GenBank/DDBJ whole genome shotgun (WGS) entry which is preliminary data.</text>
</comment>
<dbReference type="EMBL" id="JAGKQH010000013">
    <property type="protein sequence ID" value="KAG6583620.1"/>
    <property type="molecule type" value="Genomic_DNA"/>
</dbReference>
<proteinExistence type="predicted"/>
<sequence>MSFFLDVKKITSLSPCGSKKRQPHCPLSGYTAGLIFITIMATKYAYLGFALFPGLALAALSLDSVPAGYKGNSEHQPHIFFKKDETSNYANGGSRQNENYQTEGKASTGSRPGERGQDMIERKQDHRTSPSNQRLGLDAASAVNSEESTISHYLIVESPLMLRMRIRLSKYKNITRRANT</sequence>